<dbReference type="PANTHER" id="PTHR23088:SF27">
    <property type="entry name" value="DEAMINATED GLUTATHIONE AMIDASE"/>
    <property type="match status" value="1"/>
</dbReference>
<dbReference type="CDD" id="cd07583">
    <property type="entry name" value="nitrilase_5"/>
    <property type="match status" value="1"/>
</dbReference>
<proteinExistence type="inferred from homology"/>
<dbReference type="PANTHER" id="PTHR23088">
    <property type="entry name" value="NITRILASE-RELATED"/>
    <property type="match status" value="1"/>
</dbReference>
<dbReference type="SUPFAM" id="SSF56317">
    <property type="entry name" value="Carbon-nitrogen hydrolase"/>
    <property type="match status" value="1"/>
</dbReference>
<reference evidence="3" key="1">
    <citation type="submission" date="2016-02" db="EMBL/GenBank/DDBJ databases">
        <title>Genome sequence of Bacillus trypoxylicola KCTC 13244(T).</title>
        <authorList>
            <person name="Jeong H."/>
            <person name="Park S.-H."/>
            <person name="Choi S.-K."/>
        </authorList>
    </citation>
    <scope>NUCLEOTIDE SEQUENCE [LARGE SCALE GENOMIC DNA]</scope>
    <source>
        <strain evidence="3">KCTC 13244</strain>
    </source>
</reference>
<evidence type="ECO:0000256" key="1">
    <source>
        <dbReference type="ARBA" id="ARBA00010613"/>
    </source>
</evidence>
<dbReference type="EMBL" id="LTAO01000037">
    <property type="protein sequence ID" value="KYG27084.1"/>
    <property type="molecule type" value="Genomic_DNA"/>
</dbReference>
<evidence type="ECO:0000313" key="3">
    <source>
        <dbReference type="EMBL" id="KYG27084.1"/>
    </source>
</evidence>
<dbReference type="Gene3D" id="3.60.110.10">
    <property type="entry name" value="Carbon-nitrogen hydrolase"/>
    <property type="match status" value="1"/>
</dbReference>
<dbReference type="OrthoDB" id="9811121at2"/>
<comment type="similarity">
    <text evidence="1">Belongs to the carbon-nitrogen hydrolase superfamily. NIT1/NIT2 family.</text>
</comment>
<organism evidence="3 4">
    <name type="scientific">Alkalihalobacillus trypoxylicola</name>
    <dbReference type="NCBI Taxonomy" id="519424"/>
    <lineage>
        <taxon>Bacteria</taxon>
        <taxon>Bacillati</taxon>
        <taxon>Bacillota</taxon>
        <taxon>Bacilli</taxon>
        <taxon>Bacillales</taxon>
        <taxon>Bacillaceae</taxon>
        <taxon>Alkalihalobacillus</taxon>
    </lineage>
</organism>
<protein>
    <submittedName>
        <fullName evidence="3">Nitrilase</fullName>
    </submittedName>
</protein>
<name>A0A162CXX9_9BACI</name>
<gene>
    <name evidence="3" type="ORF">AZF04_11945</name>
</gene>
<dbReference type="InterPro" id="IPR001110">
    <property type="entry name" value="UPF0012_CS"/>
</dbReference>
<dbReference type="Proteomes" id="UP000075806">
    <property type="component" value="Unassembled WGS sequence"/>
</dbReference>
<accession>A0A162CXX9</accession>
<dbReference type="PROSITE" id="PS50263">
    <property type="entry name" value="CN_HYDROLASE"/>
    <property type="match status" value="1"/>
</dbReference>
<evidence type="ECO:0000259" key="2">
    <source>
        <dbReference type="PROSITE" id="PS50263"/>
    </source>
</evidence>
<dbReference type="PROSITE" id="PS01227">
    <property type="entry name" value="UPF0012"/>
    <property type="match status" value="1"/>
</dbReference>
<dbReference type="InterPro" id="IPR003010">
    <property type="entry name" value="C-N_Hydrolase"/>
</dbReference>
<dbReference type="STRING" id="519424.AZF04_11945"/>
<dbReference type="AlphaFoldDB" id="A0A162CXX9"/>
<sequence>MLKMSIYQMSIIPADPQANRERVSKWVSNEVEKAEKPDILILPELWTTGYRLEDLQEIAEVPEGETYKLLSELAQKYAINIVGGSIAVKVGEKIYNRALVFNRAGQLIYQYDKMHLVPMLNEPNFLTAGDKRARLFTLDGYRMGLIICYDLRFPELARSLALEGMDVLFVVAEWPEARFQHWEVLQQGRAIENQCFLVSCNTVGEDQGTIFAGRSKVINPWGDIIIEGTKNKEETITSLIDIKTVKSIRENVPVFESRVPHLY</sequence>
<evidence type="ECO:0000313" key="4">
    <source>
        <dbReference type="Proteomes" id="UP000075806"/>
    </source>
</evidence>
<feature type="domain" description="CN hydrolase" evidence="2">
    <location>
        <begin position="2"/>
        <end position="242"/>
    </location>
</feature>
<keyword evidence="4" id="KW-1185">Reference proteome</keyword>
<comment type="caution">
    <text evidence="3">The sequence shown here is derived from an EMBL/GenBank/DDBJ whole genome shotgun (WGS) entry which is preliminary data.</text>
</comment>
<dbReference type="InterPro" id="IPR036526">
    <property type="entry name" value="C-N_Hydrolase_sf"/>
</dbReference>
<dbReference type="Pfam" id="PF00795">
    <property type="entry name" value="CN_hydrolase"/>
    <property type="match status" value="1"/>
</dbReference>